<organism evidence="4 5">
    <name type="scientific">Phyllotreta striolata</name>
    <name type="common">Striped flea beetle</name>
    <name type="synonym">Crioceris striolata</name>
    <dbReference type="NCBI Taxonomy" id="444603"/>
    <lineage>
        <taxon>Eukaryota</taxon>
        <taxon>Metazoa</taxon>
        <taxon>Ecdysozoa</taxon>
        <taxon>Arthropoda</taxon>
        <taxon>Hexapoda</taxon>
        <taxon>Insecta</taxon>
        <taxon>Pterygota</taxon>
        <taxon>Neoptera</taxon>
        <taxon>Endopterygota</taxon>
        <taxon>Coleoptera</taxon>
        <taxon>Polyphaga</taxon>
        <taxon>Cucujiformia</taxon>
        <taxon>Chrysomeloidea</taxon>
        <taxon>Chrysomelidae</taxon>
        <taxon>Galerucinae</taxon>
        <taxon>Alticini</taxon>
        <taxon>Phyllotreta</taxon>
    </lineage>
</organism>
<dbReference type="PANTHER" id="PTHR43903">
    <property type="entry name" value="NEUROLIGIN"/>
    <property type="match status" value="1"/>
</dbReference>
<dbReference type="OrthoDB" id="408631at2759"/>
<evidence type="ECO:0000259" key="3">
    <source>
        <dbReference type="Pfam" id="PF00135"/>
    </source>
</evidence>
<feature type="domain" description="Carboxylesterase type B" evidence="3">
    <location>
        <begin position="61"/>
        <end position="592"/>
    </location>
</feature>
<dbReference type="EMBL" id="OU900103">
    <property type="protein sequence ID" value="CAG9855439.1"/>
    <property type="molecule type" value="Genomic_DNA"/>
</dbReference>
<dbReference type="SUPFAM" id="SSF53474">
    <property type="entry name" value="alpha/beta-Hydrolases"/>
    <property type="match status" value="1"/>
</dbReference>
<gene>
    <name evidence="4" type="ORF">PHYEVI_LOCUS1890</name>
</gene>
<dbReference type="AlphaFoldDB" id="A0A9N9THD5"/>
<dbReference type="Pfam" id="PF00135">
    <property type="entry name" value="COesterase"/>
    <property type="match status" value="1"/>
</dbReference>
<protein>
    <recommendedName>
        <fullName evidence="3">Carboxylesterase type B domain-containing protein</fullName>
    </recommendedName>
</protein>
<evidence type="ECO:0000256" key="1">
    <source>
        <dbReference type="ARBA" id="ARBA00005964"/>
    </source>
</evidence>
<sequence length="638" mass="71258">MCSLNGTKREATPSVPVTFSRSTEYPRDVRVVFFNADKMLNRIICLTIACHCCLAKDIKIQVDIPGQGRIRGVEVSKLRIQKIIAYYGIPYAQPPVGNLRFAPPLTDPLPSWDGVKNDTAYPPSCLQNQDDYKDAEKPFLQLISKLNFTLDENCLYLNVFVPYGDEPKQGYATVIWFHPGNFATGTPAMWNPHTLVYRQRIVMVTVAWRLNIMGFFTTGDGEASGNYGLMDQQAAMQWVKKNIKLFGGNPDNICLMGYGAGAVSAGLHLINPQSKGLFNKVIAMSGDVLSSASIKKPEEDKDLLDRLAGSFGCDRKPTSQLIQCLRNADAEALVQQAANTNWRPVIDAKLTNGTTPAFLSDRPAAAFEASDFEKVPLLAGYTRMEHVLEYEAFNGINGTSNEHLQAVLSGLISGDIPAVNNSESSCEYNHDHIVDAVMFFYGASPPAKDVDAFRAVLVNFVTERNVAASVYQLASYMSRERPAFVYRFDMKPTTAAAVEHLPDWVSVPHLFDLLYVWGVPYWATDYDWDIRDKRISDTIMSFWTHFAKSSDPTANSIYPVVWDKFAEDNPGILIIDGNFNMSNSKSVNYKAFEFWNKYYPKVRDVATQCCEVRDGASGVYAGGIYLRLVLLCCIFFMF</sequence>
<evidence type="ECO:0000313" key="5">
    <source>
        <dbReference type="Proteomes" id="UP001153712"/>
    </source>
</evidence>
<keyword evidence="2" id="KW-0325">Glycoprotein</keyword>
<dbReference type="Gene3D" id="3.40.50.1820">
    <property type="entry name" value="alpha/beta hydrolase"/>
    <property type="match status" value="1"/>
</dbReference>
<accession>A0A9N9THD5</accession>
<dbReference type="InterPro" id="IPR029058">
    <property type="entry name" value="AB_hydrolase_fold"/>
</dbReference>
<dbReference type="Proteomes" id="UP001153712">
    <property type="component" value="Chromosome 10"/>
</dbReference>
<reference evidence="4" key="1">
    <citation type="submission" date="2022-01" db="EMBL/GenBank/DDBJ databases">
        <authorList>
            <person name="King R."/>
        </authorList>
    </citation>
    <scope>NUCLEOTIDE SEQUENCE</scope>
</reference>
<dbReference type="InterPro" id="IPR002018">
    <property type="entry name" value="CarbesteraseB"/>
</dbReference>
<keyword evidence="5" id="KW-1185">Reference proteome</keyword>
<comment type="similarity">
    <text evidence="1">Belongs to the type-B carboxylesterase/lipase family.</text>
</comment>
<proteinExistence type="inferred from homology"/>
<dbReference type="InterPro" id="IPR051093">
    <property type="entry name" value="Neuroligin/BSAL"/>
</dbReference>
<name>A0A9N9THD5_PHYSR</name>
<evidence type="ECO:0000256" key="2">
    <source>
        <dbReference type="ARBA" id="ARBA00023180"/>
    </source>
</evidence>
<evidence type="ECO:0000313" key="4">
    <source>
        <dbReference type="EMBL" id="CAG9855439.1"/>
    </source>
</evidence>